<dbReference type="CDD" id="cd03784">
    <property type="entry name" value="GT1_Gtf-like"/>
    <property type="match status" value="1"/>
</dbReference>
<evidence type="ECO:0000259" key="3">
    <source>
        <dbReference type="PROSITE" id="PS50042"/>
    </source>
</evidence>
<comment type="pathway">
    <text evidence="1">Antibiotic biosynthesis; vancomycin biosynthesis.</text>
</comment>
<protein>
    <submittedName>
        <fullName evidence="4">Glycosyl transferase, UDP-glucuronosyltransferase</fullName>
    </submittedName>
</protein>
<dbReference type="FunFam" id="3.40.50.2000:FF:000009">
    <property type="entry name" value="Sterol 3-beta-glucosyltransferase UGT80A2"/>
    <property type="match status" value="1"/>
</dbReference>
<dbReference type="Pfam" id="PF06722">
    <property type="entry name" value="EryCIII-like_C"/>
    <property type="match status" value="1"/>
</dbReference>
<dbReference type="EMBL" id="JH636049">
    <property type="protein sequence ID" value="EID53072.1"/>
    <property type="molecule type" value="Genomic_DNA"/>
</dbReference>
<evidence type="ECO:0000313" key="4">
    <source>
        <dbReference type="EMBL" id="EID53072.1"/>
    </source>
</evidence>
<proteinExistence type="predicted"/>
<dbReference type="GO" id="GO:0016758">
    <property type="term" value="F:hexosyltransferase activity"/>
    <property type="evidence" value="ECO:0007669"/>
    <property type="project" value="InterPro"/>
</dbReference>
<dbReference type="OrthoDB" id="3253247at2"/>
<reference evidence="4 5" key="1">
    <citation type="submission" date="2012-01" db="EMBL/GenBank/DDBJ databases">
        <title>Improved High-Quality Draft sequence of Saccharomonospora xinjiangensis XJ-54.</title>
        <authorList>
            <consortium name="US DOE Joint Genome Institute"/>
            <person name="Lucas S."/>
            <person name="Han J."/>
            <person name="Lapidus A."/>
            <person name="Cheng J.-F."/>
            <person name="Goodwin L."/>
            <person name="Pitluck S."/>
            <person name="Peters L."/>
            <person name="Mikhailova N."/>
            <person name="Teshima H."/>
            <person name="Detter J.C."/>
            <person name="Han C."/>
            <person name="Tapia R."/>
            <person name="Land M."/>
            <person name="Hauser L."/>
            <person name="Kyrpides N."/>
            <person name="Ivanova N."/>
            <person name="Pagani I."/>
            <person name="Brambilla E.-M."/>
            <person name="Klenk H.-P."/>
            <person name="Woyke T."/>
        </authorList>
    </citation>
    <scope>NUCLEOTIDE SEQUENCE [LARGE SCALE GENOMIC DNA]</scope>
    <source>
        <strain evidence="4 5">XJ-54</strain>
    </source>
</reference>
<gene>
    <name evidence="4" type="ORF">SacxiDRAFT_0807</name>
</gene>
<dbReference type="Proteomes" id="UP000004691">
    <property type="component" value="Unassembled WGS sequence"/>
</dbReference>
<dbReference type="Gene3D" id="3.40.50.2000">
    <property type="entry name" value="Glycogen Phosphorylase B"/>
    <property type="match status" value="2"/>
</dbReference>
<dbReference type="InterPro" id="IPR004276">
    <property type="entry name" value="GlycoTrans_28_N"/>
</dbReference>
<feature type="domain" description="Cyclic nucleotide-binding" evidence="3">
    <location>
        <begin position="45"/>
        <end position="90"/>
    </location>
</feature>
<dbReference type="GO" id="GO:0005975">
    <property type="term" value="P:carbohydrate metabolic process"/>
    <property type="evidence" value="ECO:0007669"/>
    <property type="project" value="InterPro"/>
</dbReference>
<dbReference type="GO" id="GO:0033072">
    <property type="term" value="P:vancomycin biosynthetic process"/>
    <property type="evidence" value="ECO:0007669"/>
    <property type="project" value="UniProtKB-UniPathway"/>
</dbReference>
<dbReference type="PANTHER" id="PTHR48050">
    <property type="entry name" value="STEROL 3-BETA-GLUCOSYLTRANSFERASE"/>
    <property type="match status" value="1"/>
</dbReference>
<dbReference type="HOGENOM" id="CLU_000537_8_0_11"/>
<dbReference type="UniPathway" id="UPA00162"/>
<dbReference type="Pfam" id="PF03033">
    <property type="entry name" value="Glyco_transf_28"/>
    <property type="match status" value="1"/>
</dbReference>
<dbReference type="InterPro" id="IPR050426">
    <property type="entry name" value="Glycosyltransferase_28"/>
</dbReference>
<dbReference type="GO" id="GO:0008194">
    <property type="term" value="F:UDP-glycosyltransferase activity"/>
    <property type="evidence" value="ECO:0007669"/>
    <property type="project" value="InterPro"/>
</dbReference>
<evidence type="ECO:0000256" key="1">
    <source>
        <dbReference type="ARBA" id="ARBA00004660"/>
    </source>
</evidence>
<accession>I0UYW9</accession>
<dbReference type="PROSITE" id="PS50042">
    <property type="entry name" value="CNMP_BINDING_3"/>
    <property type="match status" value="1"/>
</dbReference>
<keyword evidence="4" id="KW-0808">Transferase</keyword>
<evidence type="ECO:0000313" key="5">
    <source>
        <dbReference type="Proteomes" id="UP000004691"/>
    </source>
</evidence>
<dbReference type="PANTHER" id="PTHR48050:SF13">
    <property type="entry name" value="STEROL 3-BETA-GLUCOSYLTRANSFERASE UGT80A2"/>
    <property type="match status" value="1"/>
</dbReference>
<keyword evidence="2" id="KW-0045">Antibiotic biosynthesis</keyword>
<dbReference type="InterPro" id="IPR000595">
    <property type="entry name" value="cNMP-bd_dom"/>
</dbReference>
<sequence length="430" mass="45159">MKVLILTLGTRGDVQPFIALARGLRDAGHEAVIAAPHRFATLVRDHGETFAGIDEGPLRVLDEGSPIADVAEGGIRGKLALARKLPTMTTRLLHDCWMVASEGQGSRADIIVHNGQVIGGPHVAEKLGIPAVLASPLPMYVPTGAFPWPGQDLPHTLPAPLNKLSYTGMKGIELTFGRTVDRWRATLGLPRRRGRHNPLRAPDGAPVPVLHAVSRHVLPPPADWPATASMTGYWFHHDTAASTATAEKRALPPELENFLAAGEPPVFVGFGSMSGADPAATTATVIDAARRVGVRVVLATGWGGLTDVAEADDVHVVGDVPYHALFPRVSVVVHHGGAGTTGTAVAAGRPQIVCPYVADQPFWGRRMHALGVAPRPIKQSALRPDSLARALDAALTDSSMAAAAGELGARVATEDGIANAVRKLEQLADG</sequence>
<dbReference type="InterPro" id="IPR010610">
    <property type="entry name" value="EryCIII-like_C"/>
</dbReference>
<dbReference type="InterPro" id="IPR002213">
    <property type="entry name" value="UDP_glucos_trans"/>
</dbReference>
<dbReference type="RefSeq" id="WP_006237185.1">
    <property type="nucleotide sequence ID" value="NZ_JH636049.1"/>
</dbReference>
<dbReference type="AlphaFoldDB" id="I0UYW9"/>
<evidence type="ECO:0000256" key="2">
    <source>
        <dbReference type="ARBA" id="ARBA00023194"/>
    </source>
</evidence>
<dbReference type="STRING" id="882086.SacxiDRAFT_0807"/>
<organism evidence="4 5">
    <name type="scientific">Saccharomonospora xinjiangensis XJ-54</name>
    <dbReference type="NCBI Taxonomy" id="882086"/>
    <lineage>
        <taxon>Bacteria</taxon>
        <taxon>Bacillati</taxon>
        <taxon>Actinomycetota</taxon>
        <taxon>Actinomycetes</taxon>
        <taxon>Pseudonocardiales</taxon>
        <taxon>Pseudonocardiaceae</taxon>
        <taxon>Saccharomonospora</taxon>
    </lineage>
</organism>
<name>I0UYW9_9PSEU</name>
<dbReference type="SUPFAM" id="SSF53756">
    <property type="entry name" value="UDP-Glycosyltransferase/glycogen phosphorylase"/>
    <property type="match status" value="1"/>
</dbReference>
<keyword evidence="5" id="KW-1185">Reference proteome</keyword>
<dbReference type="eggNOG" id="COG1819">
    <property type="taxonomic scope" value="Bacteria"/>
</dbReference>